<name>A0A7J6TGS2_PEROL</name>
<protein>
    <submittedName>
        <fullName evidence="3">Uncharacterized protein</fullName>
    </submittedName>
</protein>
<feature type="non-terminal residue" evidence="3">
    <location>
        <position position="117"/>
    </location>
</feature>
<evidence type="ECO:0000256" key="1">
    <source>
        <dbReference type="SAM" id="MobiDB-lite"/>
    </source>
</evidence>
<proteinExistence type="predicted"/>
<evidence type="ECO:0000313" key="2">
    <source>
        <dbReference type="EMBL" id="KAF4721613.1"/>
    </source>
</evidence>
<reference evidence="4 5" key="1">
    <citation type="submission" date="2020-04" db="EMBL/GenBank/DDBJ databases">
        <title>Perkinsus olseni comparative genomics.</title>
        <authorList>
            <person name="Bogema D.R."/>
        </authorList>
    </citation>
    <scope>NUCLEOTIDE SEQUENCE [LARGE SCALE GENOMIC DNA]</scope>
    <source>
        <strain evidence="3">ATCC PRA-205</strain>
        <strain evidence="2 4">ATCC PRA-207</strain>
    </source>
</reference>
<evidence type="ECO:0000313" key="3">
    <source>
        <dbReference type="EMBL" id="KAF4744343.1"/>
    </source>
</evidence>
<organism evidence="3 5">
    <name type="scientific">Perkinsus olseni</name>
    <name type="common">Perkinsus atlanticus</name>
    <dbReference type="NCBI Taxonomy" id="32597"/>
    <lineage>
        <taxon>Eukaryota</taxon>
        <taxon>Sar</taxon>
        <taxon>Alveolata</taxon>
        <taxon>Perkinsozoa</taxon>
        <taxon>Perkinsea</taxon>
        <taxon>Perkinsida</taxon>
        <taxon>Perkinsidae</taxon>
        <taxon>Perkinsus</taxon>
    </lineage>
</organism>
<comment type="caution">
    <text evidence="3">The sequence shown here is derived from an EMBL/GenBank/DDBJ whole genome shotgun (WGS) entry which is preliminary data.</text>
</comment>
<feature type="compositionally biased region" description="Basic and acidic residues" evidence="1">
    <location>
        <begin position="7"/>
        <end position="20"/>
    </location>
</feature>
<dbReference type="AlphaFoldDB" id="A0A7J6TGS2"/>
<evidence type="ECO:0000313" key="5">
    <source>
        <dbReference type="Proteomes" id="UP000574390"/>
    </source>
</evidence>
<evidence type="ECO:0000313" key="4">
    <source>
        <dbReference type="Proteomes" id="UP000553632"/>
    </source>
</evidence>
<dbReference type="EMBL" id="JABANM010007390">
    <property type="protein sequence ID" value="KAF4744343.1"/>
    <property type="molecule type" value="Genomic_DNA"/>
</dbReference>
<dbReference type="Proteomes" id="UP000553632">
    <property type="component" value="Unassembled WGS sequence"/>
</dbReference>
<accession>A0A7J6TGS2</accession>
<feature type="region of interest" description="Disordered" evidence="1">
    <location>
        <begin position="1"/>
        <end position="23"/>
    </location>
</feature>
<dbReference type="EMBL" id="JABANO010024615">
    <property type="protein sequence ID" value="KAF4721613.1"/>
    <property type="molecule type" value="Genomic_DNA"/>
</dbReference>
<dbReference type="Proteomes" id="UP000574390">
    <property type="component" value="Unassembled WGS sequence"/>
</dbReference>
<keyword evidence="4" id="KW-1185">Reference proteome</keyword>
<sequence length="117" mass="12964">MRKLIRKLGERRQEAARKAAGEGQVTTAVLRRRRRMESEVAEYGPKKLKPADEELPPRPEAVGPKIPGTGDLVIVWQLEGPAEEQLSLGKIDFKPANDEKIVTALPEDVTIGVDREA</sequence>
<feature type="region of interest" description="Disordered" evidence="1">
    <location>
        <begin position="35"/>
        <end position="66"/>
    </location>
</feature>
<gene>
    <name evidence="3" type="ORF">FOZ62_014506</name>
    <name evidence="2" type="ORF">FOZ63_015950</name>
</gene>